<sequence length="248" mass="27618">MRYDIIGDVHGCFDELVELLRRLGHRVDGKRLEVRPGRQVVFVGDLVDRGPKVAEVLELVMDAAGRGAALVVRGNHDDRLALYLRGWPIRSAGSIDSSLRQLSHRSVEFQQQVMDFLGSLPPRLLLAGGELLVTHAGDVLTDDEALRAEFNVNSAKTGVVDRYGVKELVDWVADYAGEHFVVYGHQTVLEPLRRARTLNLDTGCVYGGRLTALRFPEMELVSVPAHQAYATAKRWEALQDARREGTRP</sequence>
<gene>
    <name evidence="2" type="ORF">ACFOPQ_10070</name>
</gene>
<dbReference type="PANTHER" id="PTHR42850">
    <property type="entry name" value="METALLOPHOSPHOESTERASE"/>
    <property type="match status" value="1"/>
</dbReference>
<dbReference type="PANTHER" id="PTHR42850:SF7">
    <property type="entry name" value="BIS(5'-NUCLEOSYL)-TETRAPHOSPHATASE PRPE [ASYMMETRICAL]"/>
    <property type="match status" value="1"/>
</dbReference>
<name>A0ABV8A6R5_9DEIO</name>
<dbReference type="RefSeq" id="WP_380077676.1">
    <property type="nucleotide sequence ID" value="NZ_JBHRZF010000122.1"/>
</dbReference>
<dbReference type="InterPro" id="IPR050126">
    <property type="entry name" value="Ap4A_hydrolase"/>
</dbReference>
<organism evidence="2 3">
    <name type="scientific">Deinococcus antarcticus</name>
    <dbReference type="NCBI Taxonomy" id="1298767"/>
    <lineage>
        <taxon>Bacteria</taxon>
        <taxon>Thermotogati</taxon>
        <taxon>Deinococcota</taxon>
        <taxon>Deinococci</taxon>
        <taxon>Deinococcales</taxon>
        <taxon>Deinococcaceae</taxon>
        <taxon>Deinococcus</taxon>
    </lineage>
</organism>
<accession>A0ABV8A6R5</accession>
<dbReference type="EMBL" id="JBHRZF010000122">
    <property type="protein sequence ID" value="MFC3861105.1"/>
    <property type="molecule type" value="Genomic_DNA"/>
</dbReference>
<evidence type="ECO:0000313" key="2">
    <source>
        <dbReference type="EMBL" id="MFC3861105.1"/>
    </source>
</evidence>
<protein>
    <submittedName>
        <fullName evidence="2">Metallophosphoesterase</fullName>
    </submittedName>
</protein>
<proteinExistence type="predicted"/>
<keyword evidence="3" id="KW-1185">Reference proteome</keyword>
<dbReference type="PRINTS" id="PR00114">
    <property type="entry name" value="STPHPHTASE"/>
</dbReference>
<dbReference type="InterPro" id="IPR029052">
    <property type="entry name" value="Metallo-depent_PP-like"/>
</dbReference>
<dbReference type="Gene3D" id="3.60.21.10">
    <property type="match status" value="1"/>
</dbReference>
<reference evidence="3" key="1">
    <citation type="journal article" date="2019" name="Int. J. Syst. Evol. Microbiol.">
        <title>The Global Catalogue of Microorganisms (GCM) 10K type strain sequencing project: providing services to taxonomists for standard genome sequencing and annotation.</title>
        <authorList>
            <consortium name="The Broad Institute Genomics Platform"/>
            <consortium name="The Broad Institute Genome Sequencing Center for Infectious Disease"/>
            <person name="Wu L."/>
            <person name="Ma J."/>
        </authorList>
    </citation>
    <scope>NUCLEOTIDE SEQUENCE [LARGE SCALE GENOMIC DNA]</scope>
    <source>
        <strain evidence="3">CCTCC AB 2013263</strain>
    </source>
</reference>
<evidence type="ECO:0000259" key="1">
    <source>
        <dbReference type="Pfam" id="PF00149"/>
    </source>
</evidence>
<dbReference type="InterPro" id="IPR004843">
    <property type="entry name" value="Calcineurin-like_PHP"/>
</dbReference>
<dbReference type="Pfam" id="PF00149">
    <property type="entry name" value="Metallophos"/>
    <property type="match status" value="1"/>
</dbReference>
<comment type="caution">
    <text evidence="2">The sequence shown here is derived from an EMBL/GenBank/DDBJ whole genome shotgun (WGS) entry which is preliminary data.</text>
</comment>
<evidence type="ECO:0000313" key="3">
    <source>
        <dbReference type="Proteomes" id="UP001595748"/>
    </source>
</evidence>
<dbReference type="InterPro" id="IPR006186">
    <property type="entry name" value="Ser/Thr-sp_prot-phosphatase"/>
</dbReference>
<dbReference type="SUPFAM" id="SSF56300">
    <property type="entry name" value="Metallo-dependent phosphatases"/>
    <property type="match status" value="1"/>
</dbReference>
<feature type="domain" description="Calcineurin-like phosphoesterase" evidence="1">
    <location>
        <begin position="1"/>
        <end position="186"/>
    </location>
</feature>
<dbReference type="Proteomes" id="UP001595748">
    <property type="component" value="Unassembled WGS sequence"/>
</dbReference>